<dbReference type="Proteomes" id="UP001149813">
    <property type="component" value="Unassembled WGS sequence"/>
</dbReference>
<dbReference type="AlphaFoldDB" id="A0A9W8CPJ0"/>
<feature type="compositionally biased region" description="Acidic residues" evidence="1">
    <location>
        <begin position="70"/>
        <end position="90"/>
    </location>
</feature>
<dbReference type="EMBL" id="JANBOJ010000233">
    <property type="protein sequence ID" value="KAJ1720699.1"/>
    <property type="molecule type" value="Genomic_DNA"/>
</dbReference>
<feature type="region of interest" description="Disordered" evidence="1">
    <location>
        <begin position="139"/>
        <end position="160"/>
    </location>
</feature>
<gene>
    <name evidence="3" type="primary">RCY1</name>
    <name evidence="3" type="ORF">LPJ53_004695</name>
</gene>
<name>A0A9W8CPJ0_9FUNG</name>
<comment type="caution">
    <text evidence="3">The sequence shown here is derived from an EMBL/GenBank/DDBJ whole genome shotgun (WGS) entry which is preliminary data.</text>
</comment>
<evidence type="ECO:0000259" key="2">
    <source>
        <dbReference type="PROSITE" id="PS50181"/>
    </source>
</evidence>
<evidence type="ECO:0000313" key="4">
    <source>
        <dbReference type="Proteomes" id="UP001149813"/>
    </source>
</evidence>
<dbReference type="PROSITE" id="PS50181">
    <property type="entry name" value="FBOX"/>
    <property type="match status" value="1"/>
</dbReference>
<dbReference type="PANTHER" id="PTHR12100:SF1">
    <property type="entry name" value="RECYCLIN-1"/>
    <property type="match status" value="1"/>
</dbReference>
<reference evidence="3" key="1">
    <citation type="submission" date="2022-07" db="EMBL/GenBank/DDBJ databases">
        <title>Phylogenomic reconstructions and comparative analyses of Kickxellomycotina fungi.</title>
        <authorList>
            <person name="Reynolds N.K."/>
            <person name="Stajich J.E."/>
            <person name="Barry K."/>
            <person name="Grigoriev I.V."/>
            <person name="Crous P."/>
            <person name="Smith M.E."/>
        </authorList>
    </citation>
    <scope>NUCLEOTIDE SEQUENCE</scope>
    <source>
        <strain evidence="3">NBRC 32514</strain>
    </source>
</reference>
<dbReference type="GO" id="GO:0000145">
    <property type="term" value="C:exocyst"/>
    <property type="evidence" value="ECO:0007669"/>
    <property type="project" value="TreeGrafter"/>
</dbReference>
<evidence type="ECO:0000256" key="1">
    <source>
        <dbReference type="SAM" id="MobiDB-lite"/>
    </source>
</evidence>
<proteinExistence type="predicted"/>
<dbReference type="SUPFAM" id="SSF81383">
    <property type="entry name" value="F-box domain"/>
    <property type="match status" value="1"/>
</dbReference>
<accession>A0A9W8CPJ0</accession>
<dbReference type="InterPro" id="IPR048627">
    <property type="entry name" value="Sec10_HB"/>
</dbReference>
<dbReference type="InterPro" id="IPR009976">
    <property type="entry name" value="Sec10-like"/>
</dbReference>
<evidence type="ECO:0000313" key="3">
    <source>
        <dbReference type="EMBL" id="KAJ1720699.1"/>
    </source>
</evidence>
<feature type="compositionally biased region" description="Basic and acidic residues" evidence="1">
    <location>
        <begin position="55"/>
        <end position="64"/>
    </location>
</feature>
<feature type="domain" description="F-box" evidence="2">
    <location>
        <begin position="168"/>
        <end position="209"/>
    </location>
</feature>
<dbReference type="InterPro" id="IPR036047">
    <property type="entry name" value="F-box-like_dom_sf"/>
</dbReference>
<dbReference type="InterPro" id="IPR001810">
    <property type="entry name" value="F-box_dom"/>
</dbReference>
<sequence length="965" mass="105107">MSDYEDESSGAGSSAAQMAKWLGLASPRELLDRTTKFVLNAAHGKSRSLIPTSDEGPHRAEHFGETGVVDWEEEEEEGEETEEEREEADEGTERRQRAESALAVLESEILQGRWNEYALASDSGSDDGGAARRMRVDLRRRQQQPGRRRRQAQQAQQAQPWRVGAGRRIAFTRLPARVVVRILSYLPVEALLAVTGSCRVLRRVVHRQEPSSSSAEASLGVGSAAYTALGLALWRALLRRMGWRIWQAREHGQEQAQRVEAPRSHARLMQALCGVAGAAELASAVAATPDLVFKAAFDELHGDYAAFRRDAWPQVVRGAGSAWAVAERLDQLQWLGHALPTADAPLVNRRIDMAAARLERAYEGAFRRAFVRGDARRMRTCARVLGHLGEGRACIGVMQTAALAACSAGLFEHARAAKDASAFGVFLGRLHAAVAAHARAVSHALPPPWLPAAALTQFVRSLFAADGVARAAVQTVCAGLLAQGSDAAYLQGVGSVVAQLLRATAQWGGLRPVGVAPADARRCVYAAFDGVIDEYVGRERRVVERANAELLERWAERAGGGGGPGESARLVDFEQRQRQIDEYRARVLRAMDEAQAQAQAQGAARRTVVGELVRGAPVSIGTCLNMVLANREAVGRLAVFADAPADMRLGRLAAEAIESVFCILLHSIGSHVRPAFARIVAELKDIEQAAMASMDAQASAQQPGLAPQPPGGDAALRERFAAASLRFLELIHLADLAVQLVELHYTRALVGGGFVSAADFLSTCNQEKRGLERAIDDAVAVGMDSVIDVIVQQTEHILQTTQQAADYFPPTSVSLKLTPTLACTHAVHFLAESTLALRQLTAQRSLRLVCLGEIGERMFHVLVRNIGRFRVSEPGGFQLIADLNLYYDWAQANVDADTLRFFAALKDLANCFILPPRDLRGFLREQYSRRTFDGVMRSEEVYDVVACRADYRAIRGQVEGHCDFM</sequence>
<dbReference type="OrthoDB" id="5554140at2759"/>
<dbReference type="PANTHER" id="PTHR12100">
    <property type="entry name" value="SEC10"/>
    <property type="match status" value="1"/>
</dbReference>
<dbReference type="Pfam" id="PF07393">
    <property type="entry name" value="Sec10_HB"/>
    <property type="match status" value="1"/>
</dbReference>
<protein>
    <submittedName>
        <fullName evidence="3">F-box protein: endocytic membrane traffic, recycling ReCYcling 1</fullName>
    </submittedName>
</protein>
<organism evidence="3 4">
    <name type="scientific">Coemansia erecta</name>
    <dbReference type="NCBI Taxonomy" id="147472"/>
    <lineage>
        <taxon>Eukaryota</taxon>
        <taxon>Fungi</taxon>
        <taxon>Fungi incertae sedis</taxon>
        <taxon>Zoopagomycota</taxon>
        <taxon>Kickxellomycotina</taxon>
        <taxon>Kickxellomycetes</taxon>
        <taxon>Kickxellales</taxon>
        <taxon>Kickxellaceae</taxon>
        <taxon>Coemansia</taxon>
    </lineage>
</organism>
<keyword evidence="4" id="KW-1185">Reference proteome</keyword>
<dbReference type="GO" id="GO:0006887">
    <property type="term" value="P:exocytosis"/>
    <property type="evidence" value="ECO:0007669"/>
    <property type="project" value="TreeGrafter"/>
</dbReference>
<feature type="region of interest" description="Disordered" evidence="1">
    <location>
        <begin position="47"/>
        <end position="99"/>
    </location>
</feature>
<dbReference type="GO" id="GO:0006893">
    <property type="term" value="P:Golgi to plasma membrane transport"/>
    <property type="evidence" value="ECO:0007669"/>
    <property type="project" value="TreeGrafter"/>
</dbReference>